<feature type="chain" id="PRO_5015991262" evidence="2">
    <location>
        <begin position="25"/>
        <end position="210"/>
    </location>
</feature>
<evidence type="ECO:0000256" key="2">
    <source>
        <dbReference type="SAM" id="SignalP"/>
    </source>
</evidence>
<keyword evidence="6" id="KW-1185">Reference proteome</keyword>
<dbReference type="RefSeq" id="WP_086503425.1">
    <property type="nucleotide sequence ID" value="NZ_MSSV01000042.1"/>
</dbReference>
<dbReference type="OrthoDB" id="816745at2"/>
<evidence type="ECO:0000313" key="3">
    <source>
        <dbReference type="EMBL" id="PZX49222.1"/>
    </source>
</evidence>
<evidence type="ECO:0000313" key="4">
    <source>
        <dbReference type="EMBL" id="TXD75364.1"/>
    </source>
</evidence>
<reference evidence="3 5" key="1">
    <citation type="submission" date="2018-06" db="EMBL/GenBank/DDBJ databases">
        <title>Genomic Encyclopedia of Archaeal and Bacterial Type Strains, Phase II (KMG-II): from individual species to whole genera.</title>
        <authorList>
            <person name="Goeker M."/>
        </authorList>
    </citation>
    <scope>NUCLEOTIDE SEQUENCE [LARGE SCALE GENOMIC DNA]</scope>
    <source>
        <strain evidence="3 5">DSM 22686</strain>
    </source>
</reference>
<dbReference type="AlphaFoldDB" id="A0A2W7SEW5"/>
<feature type="signal peptide" evidence="2">
    <location>
        <begin position="1"/>
        <end position="24"/>
    </location>
</feature>
<evidence type="ECO:0000313" key="5">
    <source>
        <dbReference type="Proteomes" id="UP000249115"/>
    </source>
</evidence>
<dbReference type="Proteomes" id="UP000321927">
    <property type="component" value="Unassembled WGS sequence"/>
</dbReference>
<name>A0A2W7SEW5_9BACT</name>
<dbReference type="EMBL" id="VORV01000030">
    <property type="protein sequence ID" value="TXD75364.1"/>
    <property type="molecule type" value="Genomic_DNA"/>
</dbReference>
<protein>
    <submittedName>
        <fullName evidence="3">Uncharacterized protein</fullName>
    </submittedName>
</protein>
<evidence type="ECO:0000256" key="1">
    <source>
        <dbReference type="SAM" id="Coils"/>
    </source>
</evidence>
<proteinExistence type="predicted"/>
<dbReference type="Proteomes" id="UP000249115">
    <property type="component" value="Unassembled WGS sequence"/>
</dbReference>
<gene>
    <name evidence="4" type="ORF">ESW18_20825</name>
    <name evidence="3" type="ORF">LV84_04286</name>
</gene>
<reference evidence="4 6" key="2">
    <citation type="submission" date="2019-08" db="EMBL/GenBank/DDBJ databases">
        <title>Genome of Algoriphagus ratkowskyi IC026.</title>
        <authorList>
            <person name="Bowman J.P."/>
        </authorList>
    </citation>
    <scope>NUCLEOTIDE SEQUENCE [LARGE SCALE GENOMIC DNA]</scope>
    <source>
        <strain evidence="4 6">IC026</strain>
    </source>
</reference>
<comment type="caution">
    <text evidence="3">The sequence shown here is derived from an EMBL/GenBank/DDBJ whole genome shotgun (WGS) entry which is preliminary data.</text>
</comment>
<accession>A0A2W7SEW5</accession>
<sequence length="210" mass="23552">MSPKSFFLFCFLGLALVFWMPAFAQTIPAVPKSLSVGEGLSKGFPSGGLESITTKPEIPYLEELKQIQSLKKSYDSLRKELKELKEITADSTQRDSLFTLAKERSKALLEQESKKLESLIQSEDIPGEEIKNASKNTLDRVKDSKARLEKINQIGELESLVDQNNENLKALTNEWIMPKLEEQISGIVQDGFDPRSAELPDFYGKDAPIL</sequence>
<dbReference type="EMBL" id="QKZU01000033">
    <property type="protein sequence ID" value="PZX49222.1"/>
    <property type="molecule type" value="Genomic_DNA"/>
</dbReference>
<evidence type="ECO:0000313" key="6">
    <source>
        <dbReference type="Proteomes" id="UP000321927"/>
    </source>
</evidence>
<keyword evidence="1" id="KW-0175">Coiled coil</keyword>
<organism evidence="3 5">
    <name type="scientific">Algoriphagus ratkowskyi</name>
    <dbReference type="NCBI Taxonomy" id="57028"/>
    <lineage>
        <taxon>Bacteria</taxon>
        <taxon>Pseudomonadati</taxon>
        <taxon>Bacteroidota</taxon>
        <taxon>Cytophagia</taxon>
        <taxon>Cytophagales</taxon>
        <taxon>Cyclobacteriaceae</taxon>
        <taxon>Algoriphagus</taxon>
    </lineage>
</organism>
<keyword evidence="2" id="KW-0732">Signal</keyword>
<feature type="coiled-coil region" evidence="1">
    <location>
        <begin position="60"/>
        <end position="122"/>
    </location>
</feature>